<protein>
    <recommendedName>
        <fullName evidence="2">Glucose/Sorbosone dehydrogenase domain-containing protein</fullName>
    </recommendedName>
</protein>
<name>A0A382K5L1_9ZZZZ</name>
<feature type="non-terminal residue" evidence="1">
    <location>
        <position position="1"/>
    </location>
</feature>
<evidence type="ECO:0008006" key="2">
    <source>
        <dbReference type="Google" id="ProtNLM"/>
    </source>
</evidence>
<organism evidence="1">
    <name type="scientific">marine metagenome</name>
    <dbReference type="NCBI Taxonomy" id="408172"/>
    <lineage>
        <taxon>unclassified sequences</taxon>
        <taxon>metagenomes</taxon>
        <taxon>ecological metagenomes</taxon>
    </lineage>
</organism>
<proteinExistence type="predicted"/>
<dbReference type="AlphaFoldDB" id="A0A382K5L1"/>
<evidence type="ECO:0000313" key="1">
    <source>
        <dbReference type="EMBL" id="SVC19750.1"/>
    </source>
</evidence>
<sequence>HSNGRSLLLATTQSKDAFIYDIAQLAAGNKNPVSVLAVPDPSALRSRQWHDMYMGFLPDAEQDRFYGAGTGGFHVFDLTDVENPRLLTSVTGVPGVQNGHTFTPTPDGRYGLGMPEPTYQHSPVRFFDLQPPGSEERTPSVVTGSGIGAWIAKFGGATHNHEIRWPYVFISAQDDGLQVVNMTDPTRPFTVGYYHTRQGPMLYGDGERPSQATTGNIYDGAWGVDIRNADGLIVVSDFNTGFWAFRLEGFMGWNGNDWGMPNISSAQFWDDGPNLPQTIN</sequence>
<accession>A0A382K5L1</accession>
<dbReference type="EMBL" id="UINC01078560">
    <property type="protein sequence ID" value="SVC19750.1"/>
    <property type="molecule type" value="Genomic_DNA"/>
</dbReference>
<reference evidence="1" key="1">
    <citation type="submission" date="2018-05" db="EMBL/GenBank/DDBJ databases">
        <authorList>
            <person name="Lanie J.A."/>
            <person name="Ng W.-L."/>
            <person name="Kazmierczak K.M."/>
            <person name="Andrzejewski T.M."/>
            <person name="Davidsen T.M."/>
            <person name="Wayne K.J."/>
            <person name="Tettelin H."/>
            <person name="Glass J.I."/>
            <person name="Rusch D."/>
            <person name="Podicherti R."/>
            <person name="Tsui H.-C.T."/>
            <person name="Winkler M.E."/>
        </authorList>
    </citation>
    <scope>NUCLEOTIDE SEQUENCE</scope>
</reference>
<gene>
    <name evidence="1" type="ORF">METZ01_LOCUS272604</name>
</gene>